<evidence type="ECO:0000313" key="2">
    <source>
        <dbReference type="EMBL" id="RCL38868.1"/>
    </source>
</evidence>
<comment type="caution">
    <text evidence="2">The sequence shown here is derived from an EMBL/GenBank/DDBJ whole genome shotgun (WGS) entry which is preliminary data.</text>
</comment>
<dbReference type="PROSITE" id="PS51186">
    <property type="entry name" value="GNAT"/>
    <property type="match status" value="1"/>
</dbReference>
<evidence type="ECO:0000313" key="3">
    <source>
        <dbReference type="Proteomes" id="UP000252147"/>
    </source>
</evidence>
<dbReference type="Proteomes" id="UP000252147">
    <property type="component" value="Unassembled WGS sequence"/>
</dbReference>
<keyword evidence="2" id="KW-0808">Transferase</keyword>
<accession>A0A368BNG9</accession>
<dbReference type="InterPro" id="IPR000182">
    <property type="entry name" value="GNAT_dom"/>
</dbReference>
<evidence type="ECO:0000259" key="1">
    <source>
        <dbReference type="PROSITE" id="PS51186"/>
    </source>
</evidence>
<gene>
    <name evidence="2" type="ORF">DBW97_02305</name>
</gene>
<dbReference type="InterPro" id="IPR016890">
    <property type="entry name" value="UCP028520"/>
</dbReference>
<dbReference type="CDD" id="cd04301">
    <property type="entry name" value="NAT_SF"/>
    <property type="match status" value="1"/>
</dbReference>
<dbReference type="Pfam" id="PF00583">
    <property type="entry name" value="Acetyltransf_1"/>
    <property type="match status" value="1"/>
</dbReference>
<dbReference type="InterPro" id="IPR016181">
    <property type="entry name" value="Acyl_CoA_acyltransferase"/>
</dbReference>
<feature type="domain" description="N-acetyltransferase" evidence="1">
    <location>
        <begin position="12"/>
        <end position="171"/>
    </location>
</feature>
<dbReference type="GO" id="GO:0016747">
    <property type="term" value="F:acyltransferase activity, transferring groups other than amino-acyl groups"/>
    <property type="evidence" value="ECO:0007669"/>
    <property type="project" value="InterPro"/>
</dbReference>
<proteinExistence type="predicted"/>
<name>A0A368BNG9_9GAMM</name>
<reference evidence="2 3" key="1">
    <citation type="journal article" date="2018" name="Microbiome">
        <title>Fine metagenomic profile of the Mediterranean stratified and mixed water columns revealed by assembly and recruitment.</title>
        <authorList>
            <person name="Haro-Moreno J.M."/>
            <person name="Lopez-Perez M."/>
            <person name="De La Torre J.R."/>
            <person name="Picazo A."/>
            <person name="Camacho A."/>
            <person name="Rodriguez-Valera F."/>
        </authorList>
    </citation>
    <scope>NUCLEOTIDE SEQUENCE [LARGE SCALE GENOMIC DNA]</scope>
    <source>
        <strain evidence="2">MED-G83</strain>
    </source>
</reference>
<organism evidence="2 3">
    <name type="scientific">SAR86 cluster bacterium</name>
    <dbReference type="NCBI Taxonomy" id="2030880"/>
    <lineage>
        <taxon>Bacteria</taxon>
        <taxon>Pseudomonadati</taxon>
        <taxon>Pseudomonadota</taxon>
        <taxon>Gammaproteobacteria</taxon>
        <taxon>SAR86 cluster</taxon>
    </lineage>
</organism>
<dbReference type="AlphaFoldDB" id="A0A368BNG9"/>
<dbReference type="SUPFAM" id="SSF55729">
    <property type="entry name" value="Acyl-CoA N-acyltransferases (Nat)"/>
    <property type="match status" value="1"/>
</dbReference>
<sequence length="181" mass="21605">MEITEMNRIKAFDLKNADEAILKKIFTLNESYAPFLGPLEKIDNLKRLLSMSKYSTYITNDNEICGFMICFDEKTSYESKNYEYFKKKHNKFFYVDRIGIANRFKNKGLGTFLYKKIIDLNKNDDIKICAEVNVKPFNEESVNFHEKMGFKAVFEKEFNPNYAIRYYERDICRVRKIHKSQ</sequence>
<protein>
    <submittedName>
        <fullName evidence="2">GNAT family N-acetyltransferase</fullName>
    </submittedName>
</protein>
<dbReference type="Gene3D" id="3.40.630.30">
    <property type="match status" value="1"/>
</dbReference>
<dbReference type="EMBL" id="QOPD01000002">
    <property type="protein sequence ID" value="RCL38868.1"/>
    <property type="molecule type" value="Genomic_DNA"/>
</dbReference>
<dbReference type="PIRSF" id="PIRSF028520">
    <property type="entry name" value="UCP028520"/>
    <property type="match status" value="1"/>
</dbReference>